<dbReference type="Proteomes" id="UP001501752">
    <property type="component" value="Unassembled WGS sequence"/>
</dbReference>
<dbReference type="SMART" id="SM00857">
    <property type="entry name" value="Resolvase"/>
    <property type="match status" value="1"/>
</dbReference>
<dbReference type="InterPro" id="IPR006119">
    <property type="entry name" value="Resolv_N"/>
</dbReference>
<evidence type="ECO:0000313" key="6">
    <source>
        <dbReference type="EMBL" id="GAA4860842.1"/>
    </source>
</evidence>
<dbReference type="PANTHER" id="PTHR30461">
    <property type="entry name" value="DNA-INVERTASE FROM LAMBDOID PROPHAGE"/>
    <property type="match status" value="1"/>
</dbReference>
<evidence type="ECO:0000259" key="4">
    <source>
        <dbReference type="PROSITE" id="PS51736"/>
    </source>
</evidence>
<keyword evidence="2" id="KW-0233">DNA recombination</keyword>
<gene>
    <name evidence="6" type="ORF">GCM10023235_43680</name>
</gene>
<feature type="domain" description="Resolvase/invertase-type recombinase catalytic" evidence="4">
    <location>
        <begin position="1"/>
        <end position="110"/>
    </location>
</feature>
<dbReference type="PANTHER" id="PTHR30461:SF2">
    <property type="entry name" value="SERINE RECOMBINASE PINE-RELATED"/>
    <property type="match status" value="1"/>
</dbReference>
<feature type="compositionally biased region" description="Basic and acidic residues" evidence="3">
    <location>
        <begin position="362"/>
        <end position="375"/>
    </location>
</feature>
<dbReference type="EMBL" id="BAABIS010000001">
    <property type="protein sequence ID" value="GAA4860842.1"/>
    <property type="molecule type" value="Genomic_DNA"/>
</dbReference>
<keyword evidence="1" id="KW-0238">DNA-binding</keyword>
<comment type="caution">
    <text evidence="6">The sequence shown here is derived from an EMBL/GenBank/DDBJ whole genome shotgun (WGS) entry which is preliminary data.</text>
</comment>
<evidence type="ECO:0000256" key="1">
    <source>
        <dbReference type="ARBA" id="ARBA00023125"/>
    </source>
</evidence>
<evidence type="ECO:0000256" key="2">
    <source>
        <dbReference type="ARBA" id="ARBA00023172"/>
    </source>
</evidence>
<evidence type="ECO:0000259" key="5">
    <source>
        <dbReference type="PROSITE" id="PS51737"/>
    </source>
</evidence>
<dbReference type="PROSITE" id="PS51737">
    <property type="entry name" value="RECOMBINASE_DNA_BIND"/>
    <property type="match status" value="1"/>
</dbReference>
<sequence length="390" mass="42390">MAVEEDIDVSGFSRGLDRPGLRKILATLAEFDVIVFFEIDRLARSTVDFTEIMRITEAESVALASATEPLDLTSSVGRATAEVIAVFAELESDTIGMRVSGAHEHLRREGRCTGGRVPYGYQGAPNPDGAGKVLVANPDEAKTVHMIVERVLKKDSLMQITTDLSAAGIPSPGHTSRQTTGKRNDSKRWYTTTLRSLLPNPQLLGQVIEDGRPILRTDGLPLVNRAPILDMDAWQALQDELGSRADPGDRRWEGTSLLRGILPLLVVRHRMYTCAAAGRIRYHCIGRLKKRQGGESSDCYGVRIAGAGAVPTGRTHAEVWRDADTAGKRDLLLSAGAYVEVAPATKQGRYPDTSRLSVHFGREGQARRDSADGKDGQAVLSEVVTRDEAP</sequence>
<dbReference type="InterPro" id="IPR038109">
    <property type="entry name" value="DNA_bind_recomb_sf"/>
</dbReference>
<organism evidence="6 7">
    <name type="scientific">Kitasatospora terrestris</name>
    <dbReference type="NCBI Taxonomy" id="258051"/>
    <lineage>
        <taxon>Bacteria</taxon>
        <taxon>Bacillati</taxon>
        <taxon>Actinomycetota</taxon>
        <taxon>Actinomycetes</taxon>
        <taxon>Kitasatosporales</taxon>
        <taxon>Streptomycetaceae</taxon>
        <taxon>Kitasatospora</taxon>
    </lineage>
</organism>
<name>A0ABP9DWB7_9ACTN</name>
<protein>
    <recommendedName>
        <fullName evidence="8">Recombinase domain-containing protein</fullName>
    </recommendedName>
</protein>
<dbReference type="PROSITE" id="PS51736">
    <property type="entry name" value="RECOMBINASES_3"/>
    <property type="match status" value="1"/>
</dbReference>
<evidence type="ECO:0000313" key="7">
    <source>
        <dbReference type="Proteomes" id="UP001501752"/>
    </source>
</evidence>
<dbReference type="Gene3D" id="3.90.1750.20">
    <property type="entry name" value="Putative Large Serine Recombinase, Chain B, Domain 2"/>
    <property type="match status" value="1"/>
</dbReference>
<dbReference type="Pfam" id="PF00239">
    <property type="entry name" value="Resolvase"/>
    <property type="match status" value="1"/>
</dbReference>
<dbReference type="Pfam" id="PF07508">
    <property type="entry name" value="Recombinase"/>
    <property type="match status" value="1"/>
</dbReference>
<feature type="region of interest" description="Disordered" evidence="3">
    <location>
        <begin position="362"/>
        <end position="390"/>
    </location>
</feature>
<dbReference type="SUPFAM" id="SSF53041">
    <property type="entry name" value="Resolvase-like"/>
    <property type="match status" value="1"/>
</dbReference>
<dbReference type="InterPro" id="IPR011109">
    <property type="entry name" value="DNA_bind_recombinase_dom"/>
</dbReference>
<dbReference type="InterPro" id="IPR050639">
    <property type="entry name" value="SSR_resolvase"/>
</dbReference>
<evidence type="ECO:0008006" key="8">
    <source>
        <dbReference type="Google" id="ProtNLM"/>
    </source>
</evidence>
<feature type="domain" description="Recombinase" evidence="5">
    <location>
        <begin position="118"/>
        <end position="248"/>
    </location>
</feature>
<feature type="region of interest" description="Disordered" evidence="3">
    <location>
        <begin position="165"/>
        <end position="185"/>
    </location>
</feature>
<accession>A0ABP9DWB7</accession>
<keyword evidence="7" id="KW-1185">Reference proteome</keyword>
<dbReference type="CDD" id="cd03768">
    <property type="entry name" value="SR_ResInv"/>
    <property type="match status" value="1"/>
</dbReference>
<reference evidence="7" key="1">
    <citation type="journal article" date="2019" name="Int. J. Syst. Evol. Microbiol.">
        <title>The Global Catalogue of Microorganisms (GCM) 10K type strain sequencing project: providing services to taxonomists for standard genome sequencing and annotation.</title>
        <authorList>
            <consortium name="The Broad Institute Genomics Platform"/>
            <consortium name="The Broad Institute Genome Sequencing Center for Infectious Disease"/>
            <person name="Wu L."/>
            <person name="Ma J."/>
        </authorList>
    </citation>
    <scope>NUCLEOTIDE SEQUENCE [LARGE SCALE GENOMIC DNA]</scope>
    <source>
        <strain evidence="7">JCM 13006</strain>
    </source>
</reference>
<dbReference type="Gene3D" id="3.40.50.1390">
    <property type="entry name" value="Resolvase, N-terminal catalytic domain"/>
    <property type="match status" value="1"/>
</dbReference>
<proteinExistence type="predicted"/>
<evidence type="ECO:0000256" key="3">
    <source>
        <dbReference type="SAM" id="MobiDB-lite"/>
    </source>
</evidence>
<dbReference type="InterPro" id="IPR036162">
    <property type="entry name" value="Resolvase-like_N_sf"/>
</dbReference>